<reference evidence="2" key="1">
    <citation type="submission" date="2011-02" db="EMBL/GenBank/DDBJ databases">
        <title>The Genome Sequence of Capsaspora owczarzaki ATCC 30864.</title>
        <authorList>
            <person name="Russ C."/>
            <person name="Cuomo C."/>
            <person name="Burger G."/>
            <person name="Gray M.W."/>
            <person name="Holland P.W.H."/>
            <person name="King N."/>
            <person name="Lang F.B.F."/>
            <person name="Roger A.J."/>
            <person name="Ruiz-Trillo I."/>
            <person name="Young S.K."/>
            <person name="Zeng Q."/>
            <person name="Gargeya S."/>
            <person name="Alvarado L."/>
            <person name="Berlin A."/>
            <person name="Chapman S.B."/>
            <person name="Chen Z."/>
            <person name="Freedman E."/>
            <person name="Gellesch M."/>
            <person name="Goldberg J."/>
            <person name="Griggs A."/>
            <person name="Gujja S."/>
            <person name="Heilman E."/>
            <person name="Heiman D."/>
            <person name="Howarth C."/>
            <person name="Mehta T."/>
            <person name="Neiman D."/>
            <person name="Pearson M."/>
            <person name="Roberts A."/>
            <person name="Saif S."/>
            <person name="Shea T."/>
            <person name="Shenoy N."/>
            <person name="Sisk P."/>
            <person name="Stolte C."/>
            <person name="Sykes S."/>
            <person name="White J."/>
            <person name="Yandava C."/>
            <person name="Haas B."/>
            <person name="Nusbaum C."/>
            <person name="Birren B."/>
        </authorList>
    </citation>
    <scope>NUCLEOTIDE SEQUENCE</scope>
    <source>
        <strain evidence="2">ATCC 30864</strain>
    </source>
</reference>
<organism evidence="1 2">
    <name type="scientific">Capsaspora owczarzaki (strain ATCC 30864)</name>
    <dbReference type="NCBI Taxonomy" id="595528"/>
    <lineage>
        <taxon>Eukaryota</taxon>
        <taxon>Filasterea</taxon>
        <taxon>Capsaspora</taxon>
    </lineage>
</organism>
<sequence>MEGLQSETTEPSSLRPAADAAAAAAAANANPANVDTAVAMVADGIQFERHSPVAGNTSHPTRLEGFWASSPRIEDDGYHGAYPWPTPSTQPWPRRTDWVGKLRLIQDAFEAAQTTRTTRLDTLDRWNKQACRPAPFSQGLAHYVEVHHILPSLIFYEYVRDFPMNRIRQVLDAAEQKPLTRCGRICCWFQ</sequence>
<protein>
    <submittedName>
        <fullName evidence="1">Uncharacterized protein</fullName>
    </submittedName>
</protein>
<dbReference type="AlphaFoldDB" id="A0A0D2U901"/>
<name>A0A0D2U901_CAPO3</name>
<proteinExistence type="predicted"/>
<evidence type="ECO:0000313" key="1">
    <source>
        <dbReference type="EMBL" id="KJE91541.1"/>
    </source>
</evidence>
<accession>A0A0D2U901</accession>
<gene>
    <name evidence="1" type="ORF">CAOG_002670</name>
</gene>
<dbReference type="Proteomes" id="UP000008743">
    <property type="component" value="Unassembled WGS sequence"/>
</dbReference>
<keyword evidence="2" id="KW-1185">Reference proteome</keyword>
<dbReference type="EMBL" id="KE346362">
    <property type="protein sequence ID" value="KJE91541.1"/>
    <property type="molecule type" value="Genomic_DNA"/>
</dbReference>
<evidence type="ECO:0000313" key="2">
    <source>
        <dbReference type="Proteomes" id="UP000008743"/>
    </source>
</evidence>
<dbReference type="InParanoid" id="A0A0D2U901"/>